<protein>
    <submittedName>
        <fullName evidence="1">Uncharacterized protein</fullName>
    </submittedName>
</protein>
<name>A0A7H4NVI2_9ENTR</name>
<evidence type="ECO:0000313" key="2">
    <source>
        <dbReference type="Proteomes" id="UP000254571"/>
    </source>
</evidence>
<proteinExistence type="predicted"/>
<dbReference type="EMBL" id="UGMX01000002">
    <property type="protein sequence ID" value="STW04197.1"/>
    <property type="molecule type" value="Genomic_DNA"/>
</dbReference>
<dbReference type="AlphaFoldDB" id="A0A7H4NVI2"/>
<comment type="caution">
    <text evidence="1">The sequence shown here is derived from an EMBL/GenBank/DDBJ whole genome shotgun (WGS) entry which is preliminary data.</text>
</comment>
<dbReference type="Proteomes" id="UP000254571">
    <property type="component" value="Unassembled WGS sequence"/>
</dbReference>
<gene>
    <name evidence="1" type="ORF">NCTC9149_00529</name>
</gene>
<organism evidence="1 2">
    <name type="scientific">Klebsiella grimontii</name>
    <dbReference type="NCBI Taxonomy" id="2058152"/>
    <lineage>
        <taxon>Bacteria</taxon>
        <taxon>Pseudomonadati</taxon>
        <taxon>Pseudomonadota</taxon>
        <taxon>Gammaproteobacteria</taxon>
        <taxon>Enterobacterales</taxon>
        <taxon>Enterobacteriaceae</taxon>
        <taxon>Klebsiella/Raoultella group</taxon>
        <taxon>Klebsiella</taxon>
    </lineage>
</organism>
<reference evidence="1 2" key="1">
    <citation type="submission" date="2018-06" db="EMBL/GenBank/DDBJ databases">
        <authorList>
            <consortium name="Pathogen Informatics"/>
            <person name="Doyle S."/>
        </authorList>
    </citation>
    <scope>NUCLEOTIDE SEQUENCE [LARGE SCALE GENOMIC DNA]</scope>
    <source>
        <strain evidence="1 2">NCTC9149</strain>
    </source>
</reference>
<accession>A0A7H4NVI2</accession>
<sequence length="60" mass="6848">MLRDVQPIGYLVNGILDIKDPFLIEVQDDLPIFGVVRNVTVSVHLFNCELKRLGNQIVNR</sequence>
<evidence type="ECO:0000313" key="1">
    <source>
        <dbReference type="EMBL" id="STW04197.1"/>
    </source>
</evidence>